<sequence>MTEGSKINGAAAGLGRTLRDATFVHSAVLSPALVGAMLPSSRWLAHSMARSARGAHLLVDLGAGTGAITAALVEHHPGVPLVAVEMQARLASLLARRFPQVDVRHAAAHDVLDSLHDAPADTVLVSSLPFRSLPEPWRQRSMAAIEAFLNADSTRRLVQYTYQPRAPFAPLSNGLRWHREHMVWRNAPPAAIWTLQRH</sequence>
<comment type="caution">
    <text evidence="2">The sequence shown here is derived from an EMBL/GenBank/DDBJ whole genome shotgun (WGS) entry which is preliminary data.</text>
</comment>
<dbReference type="GO" id="GO:0032259">
    <property type="term" value="P:methylation"/>
    <property type="evidence" value="ECO:0007669"/>
    <property type="project" value="UniProtKB-KW"/>
</dbReference>
<accession>A0A4V6MEP4</accession>
<dbReference type="EMBL" id="SHKP01000005">
    <property type="protein sequence ID" value="RZU00846.1"/>
    <property type="molecule type" value="Genomic_DNA"/>
</dbReference>
<dbReference type="InterPro" id="IPR041698">
    <property type="entry name" value="Methyltransf_25"/>
</dbReference>
<dbReference type="AlphaFoldDB" id="A0A4V6MEP4"/>
<dbReference type="Gene3D" id="3.40.50.150">
    <property type="entry name" value="Vaccinia Virus protein VP39"/>
    <property type="match status" value="1"/>
</dbReference>
<evidence type="ECO:0000259" key="1">
    <source>
        <dbReference type="Pfam" id="PF13649"/>
    </source>
</evidence>
<dbReference type="SUPFAM" id="SSF53335">
    <property type="entry name" value="S-adenosyl-L-methionine-dependent methyltransferases"/>
    <property type="match status" value="1"/>
</dbReference>
<evidence type="ECO:0000313" key="2">
    <source>
        <dbReference type="EMBL" id="RZU00846.1"/>
    </source>
</evidence>
<protein>
    <submittedName>
        <fullName evidence="2">Phosphatidylethanolamine/phosphatidyl-N-methylethanolamine N-methyltransferase</fullName>
    </submittedName>
</protein>
<dbReference type="RefSeq" id="WP_207225024.1">
    <property type="nucleotide sequence ID" value="NZ_SHKP01000005.1"/>
</dbReference>
<organism evidence="2 3">
    <name type="scientific">Rivibacter subsaxonicus</name>
    <dbReference type="NCBI Taxonomy" id="457575"/>
    <lineage>
        <taxon>Bacteria</taxon>
        <taxon>Pseudomonadati</taxon>
        <taxon>Pseudomonadota</taxon>
        <taxon>Betaproteobacteria</taxon>
        <taxon>Burkholderiales</taxon>
        <taxon>Rivibacter</taxon>
    </lineage>
</organism>
<dbReference type="InterPro" id="IPR029063">
    <property type="entry name" value="SAM-dependent_MTases_sf"/>
</dbReference>
<dbReference type="Proteomes" id="UP000293671">
    <property type="component" value="Unassembled WGS sequence"/>
</dbReference>
<keyword evidence="2" id="KW-0489">Methyltransferase</keyword>
<dbReference type="CDD" id="cd02440">
    <property type="entry name" value="AdoMet_MTases"/>
    <property type="match status" value="1"/>
</dbReference>
<feature type="domain" description="Methyltransferase" evidence="1">
    <location>
        <begin position="59"/>
        <end position="150"/>
    </location>
</feature>
<reference evidence="2 3" key="1">
    <citation type="submission" date="2019-02" db="EMBL/GenBank/DDBJ databases">
        <title>Genomic Encyclopedia of Type Strains, Phase IV (KMG-IV): sequencing the most valuable type-strain genomes for metagenomic binning, comparative biology and taxonomic classification.</title>
        <authorList>
            <person name="Goeker M."/>
        </authorList>
    </citation>
    <scope>NUCLEOTIDE SEQUENCE [LARGE SCALE GENOMIC DNA]</scope>
    <source>
        <strain evidence="2 3">DSM 19570</strain>
    </source>
</reference>
<dbReference type="GO" id="GO:0008168">
    <property type="term" value="F:methyltransferase activity"/>
    <property type="evidence" value="ECO:0007669"/>
    <property type="project" value="UniProtKB-KW"/>
</dbReference>
<dbReference type="Pfam" id="PF13649">
    <property type="entry name" value="Methyltransf_25"/>
    <property type="match status" value="1"/>
</dbReference>
<evidence type="ECO:0000313" key="3">
    <source>
        <dbReference type="Proteomes" id="UP000293671"/>
    </source>
</evidence>
<proteinExistence type="predicted"/>
<name>A0A4V6MEP4_9BURK</name>
<keyword evidence="3" id="KW-1185">Reference proteome</keyword>
<gene>
    <name evidence="2" type="ORF">EV670_1559</name>
</gene>
<keyword evidence="2" id="KW-0808">Transferase</keyword>